<dbReference type="RefSeq" id="WP_014435467.1">
    <property type="nucleotide sequence ID" value="NC_017080.1"/>
</dbReference>
<dbReference type="STRING" id="1142394.PSMK_00880"/>
<name>I0IAF9_PHYMF</name>
<dbReference type="Proteomes" id="UP000007881">
    <property type="component" value="Chromosome"/>
</dbReference>
<reference evidence="1 2" key="1">
    <citation type="submission" date="2012-02" db="EMBL/GenBank/DDBJ databases">
        <title>Complete genome sequence of Phycisphaera mikurensis NBRC 102666.</title>
        <authorList>
            <person name="Ankai A."/>
            <person name="Hosoyama A."/>
            <person name="Terui Y."/>
            <person name="Sekine M."/>
            <person name="Fukai R."/>
            <person name="Kato Y."/>
            <person name="Nakamura S."/>
            <person name="Yamada-Narita S."/>
            <person name="Kawakoshi A."/>
            <person name="Fukunaga Y."/>
            <person name="Yamazaki S."/>
            <person name="Fujita N."/>
        </authorList>
    </citation>
    <scope>NUCLEOTIDE SEQUENCE [LARGE SCALE GENOMIC DNA]</scope>
    <source>
        <strain evidence="2">NBRC 102666 / KCTC 22515 / FYK2301M01</strain>
    </source>
</reference>
<evidence type="ECO:0000313" key="2">
    <source>
        <dbReference type="Proteomes" id="UP000007881"/>
    </source>
</evidence>
<dbReference type="HOGENOM" id="CLU_1746919_0_0_0"/>
<dbReference type="eggNOG" id="COG0128">
    <property type="taxonomic scope" value="Bacteria"/>
</dbReference>
<gene>
    <name evidence="1" type="ordered locus">PSMK_00880</name>
</gene>
<dbReference type="EMBL" id="AP012338">
    <property type="protein sequence ID" value="BAM02247.1"/>
    <property type="molecule type" value="Genomic_DNA"/>
</dbReference>
<keyword evidence="2" id="KW-1185">Reference proteome</keyword>
<dbReference type="OrthoDB" id="370799at2"/>
<dbReference type="KEGG" id="phm:PSMK_00880"/>
<evidence type="ECO:0000313" key="1">
    <source>
        <dbReference type="EMBL" id="BAM02247.1"/>
    </source>
</evidence>
<dbReference type="AlphaFoldDB" id="I0IAF9"/>
<accession>I0IAF9</accession>
<proteinExistence type="predicted"/>
<organism evidence="1 2">
    <name type="scientific">Phycisphaera mikurensis (strain NBRC 102666 / KCTC 22515 / FYK2301M01)</name>
    <dbReference type="NCBI Taxonomy" id="1142394"/>
    <lineage>
        <taxon>Bacteria</taxon>
        <taxon>Pseudomonadati</taxon>
        <taxon>Planctomycetota</taxon>
        <taxon>Phycisphaerae</taxon>
        <taxon>Phycisphaerales</taxon>
        <taxon>Phycisphaeraceae</taxon>
        <taxon>Phycisphaera</taxon>
    </lineage>
</organism>
<protein>
    <submittedName>
        <fullName evidence="1">Uncharacterized protein</fullName>
    </submittedName>
</protein>
<sequence>MLKLLPEPLSEPLAPVFDALPLGRALRELVVRAPLGGAPHAAVAAAVGDPAVADRPELAAALWLYVDDLDRAHDLVQALHTPTGSLLHAILHRREGDFPNALYWYRKAGHHPAFARIDLTGGGAGSGTAVARYEAGRFVEQVQHAVETKNPENPALVSQQNKEWVALFGWLIENPSPTE</sequence>